<keyword evidence="2" id="KW-0812">Transmembrane</keyword>
<evidence type="ECO:0000313" key="4">
    <source>
        <dbReference type="EMBL" id="NYI70887.1"/>
    </source>
</evidence>
<dbReference type="EMBL" id="JACBZS010000001">
    <property type="protein sequence ID" value="NYI70887.1"/>
    <property type="molecule type" value="Genomic_DNA"/>
</dbReference>
<feature type="signal peptide" evidence="3">
    <location>
        <begin position="1"/>
        <end position="34"/>
    </location>
</feature>
<feature type="chain" id="PRO_5030951355" description="Gram-positive cocci surface proteins LPxTG domain-containing protein" evidence="3">
    <location>
        <begin position="35"/>
        <end position="347"/>
    </location>
</feature>
<reference evidence="4 5" key="1">
    <citation type="submission" date="2020-07" db="EMBL/GenBank/DDBJ databases">
        <title>Sequencing the genomes of 1000 actinobacteria strains.</title>
        <authorList>
            <person name="Klenk H.-P."/>
        </authorList>
    </citation>
    <scope>NUCLEOTIDE SEQUENCE [LARGE SCALE GENOMIC DNA]</scope>
    <source>
        <strain evidence="4 5">DSM 103164</strain>
    </source>
</reference>
<evidence type="ECO:0000256" key="2">
    <source>
        <dbReference type="SAM" id="Phobius"/>
    </source>
</evidence>
<dbReference type="RefSeq" id="WP_179444786.1">
    <property type="nucleotide sequence ID" value="NZ_JACBZS010000001.1"/>
</dbReference>
<evidence type="ECO:0000313" key="5">
    <source>
        <dbReference type="Proteomes" id="UP000527616"/>
    </source>
</evidence>
<keyword evidence="2" id="KW-1133">Transmembrane helix</keyword>
<feature type="region of interest" description="Disordered" evidence="1">
    <location>
        <begin position="133"/>
        <end position="194"/>
    </location>
</feature>
<feature type="transmembrane region" description="Helical" evidence="2">
    <location>
        <begin position="321"/>
        <end position="342"/>
    </location>
</feature>
<dbReference type="PROSITE" id="PS51318">
    <property type="entry name" value="TAT"/>
    <property type="match status" value="1"/>
</dbReference>
<organism evidence="4 5">
    <name type="scientific">Naumannella cuiyingiana</name>
    <dbReference type="NCBI Taxonomy" id="1347891"/>
    <lineage>
        <taxon>Bacteria</taxon>
        <taxon>Bacillati</taxon>
        <taxon>Actinomycetota</taxon>
        <taxon>Actinomycetes</taxon>
        <taxon>Propionibacteriales</taxon>
        <taxon>Propionibacteriaceae</taxon>
        <taxon>Naumannella</taxon>
    </lineage>
</organism>
<keyword evidence="2" id="KW-0472">Membrane</keyword>
<comment type="caution">
    <text evidence="4">The sequence shown here is derived from an EMBL/GenBank/DDBJ whole genome shotgun (WGS) entry which is preliminary data.</text>
</comment>
<name>A0A7Z0D8R5_9ACTN</name>
<keyword evidence="3" id="KW-0732">Signal</keyword>
<dbReference type="InterPro" id="IPR006311">
    <property type="entry name" value="TAT_signal"/>
</dbReference>
<proteinExistence type="predicted"/>
<dbReference type="AlphaFoldDB" id="A0A7Z0D8R5"/>
<protein>
    <recommendedName>
        <fullName evidence="6">Gram-positive cocci surface proteins LPxTG domain-containing protein</fullName>
    </recommendedName>
</protein>
<evidence type="ECO:0008006" key="6">
    <source>
        <dbReference type="Google" id="ProtNLM"/>
    </source>
</evidence>
<feature type="region of interest" description="Disordered" evidence="1">
    <location>
        <begin position="295"/>
        <end position="319"/>
    </location>
</feature>
<accession>A0A7Z0D8R5</accession>
<keyword evidence="5" id="KW-1185">Reference proteome</keyword>
<feature type="compositionally biased region" description="Low complexity" evidence="1">
    <location>
        <begin position="153"/>
        <end position="184"/>
    </location>
</feature>
<evidence type="ECO:0000256" key="3">
    <source>
        <dbReference type="SAM" id="SignalP"/>
    </source>
</evidence>
<feature type="compositionally biased region" description="Basic and acidic residues" evidence="1">
    <location>
        <begin position="300"/>
        <end position="310"/>
    </location>
</feature>
<gene>
    <name evidence="4" type="ORF">GGQ54_001447</name>
</gene>
<evidence type="ECO:0000256" key="1">
    <source>
        <dbReference type="SAM" id="MobiDB-lite"/>
    </source>
</evidence>
<sequence>MTKTFARRSAAGLAGVALAASGLAFYGFAGTASADPSDVTVANAVFDPERVKVGESFTATWEVTVADGVEASTPITLNLSDAQNLECDPLTRSLPTGTTGTKSVSVTCTPKTDDNAQIHYSFVYEGTEIYQGNFGFDPDPVDPSSSPTPEPSSPTTEPSSPTTEPTTTTPPSSTATPSPSATPTVKAPKVEVKQGTFNPTRAKVVAGGKFTFTKQVVISDGPLTGDLVIKLSDYKNLKCEPTEDKLAAGTKPGTYEFVFNCQFVKDGEQAQATYTISGVDIKTITSQFGYGSLDTDDDSDKGNGKSDKGTSTKGGLADTGAPALGVVLAGGVAAATAGGLMLRRRNK</sequence>
<dbReference type="Proteomes" id="UP000527616">
    <property type="component" value="Unassembled WGS sequence"/>
</dbReference>